<evidence type="ECO:0000313" key="2">
    <source>
        <dbReference type="EMBL" id="GFO26005.1"/>
    </source>
</evidence>
<accession>A0AAV4C008</accession>
<sequence>MAAGETQCTIELRSFASSETPITSLLVHEPVYGFQSQRFHSSPNNSNRQTLSIRDHQKLSTPGRSGQNPHPSTESYLAHLTTARSPTPSEVPLLSIRQASAPVLPSVAEDRLWDDSDSSGSFDWEWDNSYIYTEGRANKTDGKSRMIWICKVRC</sequence>
<evidence type="ECO:0000256" key="1">
    <source>
        <dbReference type="SAM" id="MobiDB-lite"/>
    </source>
</evidence>
<keyword evidence="3" id="KW-1185">Reference proteome</keyword>
<proteinExistence type="predicted"/>
<evidence type="ECO:0000313" key="3">
    <source>
        <dbReference type="Proteomes" id="UP000735302"/>
    </source>
</evidence>
<name>A0AAV4C008_9GAST</name>
<gene>
    <name evidence="2" type="ORF">PoB_005251000</name>
</gene>
<protein>
    <submittedName>
        <fullName evidence="2">Uncharacterized protein</fullName>
    </submittedName>
</protein>
<reference evidence="2 3" key="1">
    <citation type="journal article" date="2021" name="Elife">
        <title>Chloroplast acquisition without the gene transfer in kleptoplastic sea slugs, Plakobranchus ocellatus.</title>
        <authorList>
            <person name="Maeda T."/>
            <person name="Takahashi S."/>
            <person name="Yoshida T."/>
            <person name="Shimamura S."/>
            <person name="Takaki Y."/>
            <person name="Nagai Y."/>
            <person name="Toyoda A."/>
            <person name="Suzuki Y."/>
            <person name="Arimoto A."/>
            <person name="Ishii H."/>
            <person name="Satoh N."/>
            <person name="Nishiyama T."/>
            <person name="Hasebe M."/>
            <person name="Maruyama T."/>
            <person name="Minagawa J."/>
            <person name="Obokata J."/>
            <person name="Shigenobu S."/>
        </authorList>
    </citation>
    <scope>NUCLEOTIDE SEQUENCE [LARGE SCALE GENOMIC DNA]</scope>
</reference>
<feature type="compositionally biased region" description="Polar residues" evidence="1">
    <location>
        <begin position="59"/>
        <end position="74"/>
    </location>
</feature>
<comment type="caution">
    <text evidence="2">The sequence shown here is derived from an EMBL/GenBank/DDBJ whole genome shotgun (WGS) entry which is preliminary data.</text>
</comment>
<dbReference type="EMBL" id="BLXT01005778">
    <property type="protein sequence ID" value="GFO26005.1"/>
    <property type="molecule type" value="Genomic_DNA"/>
</dbReference>
<dbReference type="AlphaFoldDB" id="A0AAV4C008"/>
<dbReference type="Proteomes" id="UP000735302">
    <property type="component" value="Unassembled WGS sequence"/>
</dbReference>
<feature type="region of interest" description="Disordered" evidence="1">
    <location>
        <begin position="37"/>
        <end position="74"/>
    </location>
</feature>
<feature type="compositionally biased region" description="Polar residues" evidence="1">
    <location>
        <begin position="37"/>
        <end position="52"/>
    </location>
</feature>
<organism evidence="2 3">
    <name type="scientific">Plakobranchus ocellatus</name>
    <dbReference type="NCBI Taxonomy" id="259542"/>
    <lineage>
        <taxon>Eukaryota</taxon>
        <taxon>Metazoa</taxon>
        <taxon>Spiralia</taxon>
        <taxon>Lophotrochozoa</taxon>
        <taxon>Mollusca</taxon>
        <taxon>Gastropoda</taxon>
        <taxon>Heterobranchia</taxon>
        <taxon>Euthyneura</taxon>
        <taxon>Panpulmonata</taxon>
        <taxon>Sacoglossa</taxon>
        <taxon>Placobranchoidea</taxon>
        <taxon>Plakobranchidae</taxon>
        <taxon>Plakobranchus</taxon>
    </lineage>
</organism>